<feature type="compositionally biased region" description="Basic residues" evidence="1">
    <location>
        <begin position="85"/>
        <end position="95"/>
    </location>
</feature>
<dbReference type="Proteomes" id="UP000838756">
    <property type="component" value="Unassembled WGS sequence"/>
</dbReference>
<protein>
    <submittedName>
        <fullName evidence="2">Jg8715 protein</fullName>
    </submittedName>
</protein>
<feature type="region of interest" description="Disordered" evidence="1">
    <location>
        <begin position="85"/>
        <end position="106"/>
    </location>
</feature>
<dbReference type="AlphaFoldDB" id="A0A8S4S6R2"/>
<gene>
    <name evidence="2" type="primary">jg8715</name>
    <name evidence="2" type="ORF">PAEG_LOCUS21102</name>
</gene>
<reference evidence="2" key="1">
    <citation type="submission" date="2022-03" db="EMBL/GenBank/DDBJ databases">
        <authorList>
            <person name="Lindestad O."/>
        </authorList>
    </citation>
    <scope>NUCLEOTIDE SEQUENCE</scope>
</reference>
<comment type="caution">
    <text evidence="2">The sequence shown here is derived from an EMBL/GenBank/DDBJ whole genome shotgun (WGS) entry which is preliminary data.</text>
</comment>
<feature type="compositionally biased region" description="Basic and acidic residues" evidence="1">
    <location>
        <begin position="96"/>
        <end position="106"/>
    </location>
</feature>
<name>A0A8S4S6R2_9NEOP</name>
<proteinExistence type="predicted"/>
<evidence type="ECO:0000313" key="2">
    <source>
        <dbReference type="EMBL" id="CAH2245463.1"/>
    </source>
</evidence>
<sequence length="106" mass="12438">MIYGSETLSLTMQGLIRRLKDTKRAMERVLLRVCLRDQIRELGDPLKNQSERSSKSREAKVAEDIIPRRTDGLWGPKVLEWRPRNSKRSVGRSSKRWTEDIKRVAF</sequence>
<evidence type="ECO:0000313" key="3">
    <source>
        <dbReference type="Proteomes" id="UP000838756"/>
    </source>
</evidence>
<dbReference type="EMBL" id="CAKXAJ010025907">
    <property type="protein sequence ID" value="CAH2245463.1"/>
    <property type="molecule type" value="Genomic_DNA"/>
</dbReference>
<keyword evidence="3" id="KW-1185">Reference proteome</keyword>
<accession>A0A8S4S6R2</accession>
<dbReference type="OrthoDB" id="407509at2759"/>
<organism evidence="2 3">
    <name type="scientific">Pararge aegeria aegeria</name>
    <dbReference type="NCBI Taxonomy" id="348720"/>
    <lineage>
        <taxon>Eukaryota</taxon>
        <taxon>Metazoa</taxon>
        <taxon>Ecdysozoa</taxon>
        <taxon>Arthropoda</taxon>
        <taxon>Hexapoda</taxon>
        <taxon>Insecta</taxon>
        <taxon>Pterygota</taxon>
        <taxon>Neoptera</taxon>
        <taxon>Endopterygota</taxon>
        <taxon>Lepidoptera</taxon>
        <taxon>Glossata</taxon>
        <taxon>Ditrysia</taxon>
        <taxon>Papilionoidea</taxon>
        <taxon>Nymphalidae</taxon>
        <taxon>Satyrinae</taxon>
        <taxon>Satyrini</taxon>
        <taxon>Parargina</taxon>
        <taxon>Pararge</taxon>
    </lineage>
</organism>
<evidence type="ECO:0000256" key="1">
    <source>
        <dbReference type="SAM" id="MobiDB-lite"/>
    </source>
</evidence>